<comment type="subunit">
    <text evidence="2">Heterodimer of SbcC and SbcD.</text>
</comment>
<comment type="similarity">
    <text evidence="1">Belongs to the SMC family. SbcC subfamily.</text>
</comment>
<evidence type="ECO:0000313" key="5">
    <source>
        <dbReference type="EMBL" id="TDS28032.1"/>
    </source>
</evidence>
<feature type="coiled-coil region" evidence="4">
    <location>
        <begin position="225"/>
        <end position="345"/>
    </location>
</feature>
<gene>
    <name evidence="5" type="ORF">BY453_12310</name>
</gene>
<accession>A0A4R7E553</accession>
<dbReference type="Proteomes" id="UP000295758">
    <property type="component" value="Unassembled WGS sequence"/>
</dbReference>
<evidence type="ECO:0000256" key="2">
    <source>
        <dbReference type="ARBA" id="ARBA00011322"/>
    </source>
</evidence>
<dbReference type="PANTHER" id="PTHR32114:SF2">
    <property type="entry name" value="ABC TRANSPORTER ABCH.3"/>
    <property type="match status" value="1"/>
</dbReference>
<keyword evidence="4" id="KW-0175">Coiled coil</keyword>
<evidence type="ECO:0000313" key="6">
    <source>
        <dbReference type="Proteomes" id="UP000295758"/>
    </source>
</evidence>
<name>A0A4R7E553_9FIRM</name>
<dbReference type="AlphaFoldDB" id="A0A4R7E553"/>
<evidence type="ECO:0000256" key="4">
    <source>
        <dbReference type="SAM" id="Coils"/>
    </source>
</evidence>
<protein>
    <recommendedName>
        <fullName evidence="3">Nuclease SbcCD subunit C</fullName>
    </recommendedName>
</protein>
<evidence type="ECO:0000256" key="3">
    <source>
        <dbReference type="ARBA" id="ARBA00013368"/>
    </source>
</evidence>
<reference evidence="5 6" key="1">
    <citation type="submission" date="2019-03" db="EMBL/GenBank/DDBJ databases">
        <title>Deep subsurface shale carbon reservoir microbial communities from Ohio and West Virginia, USA.</title>
        <authorList>
            <person name="Wrighton K."/>
        </authorList>
    </citation>
    <scope>NUCLEOTIDE SEQUENCE [LARGE SCALE GENOMIC DNA]</scope>
    <source>
        <strain evidence="5 6">UTICA-S4D12</strain>
    </source>
</reference>
<feature type="coiled-coil region" evidence="4">
    <location>
        <begin position="90"/>
        <end position="184"/>
    </location>
</feature>
<sequence>MSLRNKSFMEFKLRQSYFQNEAFALEDRLADSKRNMDSLRDRLYQINNFNDDIFDILEKSFSYLKETGDPYLREVDCPVCGDFHERKILLGKIERKLTQDSKKVKELKKKLFLENQKEEKIKTELKELSDQFAEAVDKMIYELEAEKESFTIKMSVTKDRILKAENEIKQLQSKLNELDYLNQNAVRIIDHYQIEKRGLKDNLARRIKRLENLIINNSFLEIKNTEGLKNAISELLERKDSLAAEFNKYNLKADSCYSEILQRKKESKNMLADCKRAQSRVKNLESELEKQQEMLQQNKVRKQLKEVDNEFKKAAAEREKIKRGLERAEKLKLAVRDVVADLNDQILKEQEEFINKIFKRIYPHPFFRQINLKTTVSRQGSNSLLIECKNKSGKTIVNPAFTFSKAQVNIVAISIFLSMALRQQCTKLNTILLDDPMQSMDDLNIISFIDVLRSCSMEVGGLNKQLVLSTHDDKFYRLLLKKFRFLSAVGYYFETYDEDGPGVRSWGIS</sequence>
<comment type="caution">
    <text evidence="5">The sequence shown here is derived from an EMBL/GenBank/DDBJ whole genome shotgun (WGS) entry which is preliminary data.</text>
</comment>
<proteinExistence type="inferred from homology"/>
<dbReference type="EMBL" id="SOAA01000023">
    <property type="protein sequence ID" value="TDS28032.1"/>
    <property type="molecule type" value="Genomic_DNA"/>
</dbReference>
<dbReference type="PANTHER" id="PTHR32114">
    <property type="entry name" value="ABC TRANSPORTER ABCH.3"/>
    <property type="match status" value="1"/>
</dbReference>
<dbReference type="Gene3D" id="3.40.50.300">
    <property type="entry name" value="P-loop containing nucleotide triphosphate hydrolases"/>
    <property type="match status" value="1"/>
</dbReference>
<evidence type="ECO:0000256" key="1">
    <source>
        <dbReference type="ARBA" id="ARBA00006930"/>
    </source>
</evidence>
<dbReference type="InterPro" id="IPR027417">
    <property type="entry name" value="P-loop_NTPase"/>
</dbReference>
<organism evidence="5 6">
    <name type="scientific">Halanaerobium congolense</name>
    <dbReference type="NCBI Taxonomy" id="54121"/>
    <lineage>
        <taxon>Bacteria</taxon>
        <taxon>Bacillati</taxon>
        <taxon>Bacillota</taxon>
        <taxon>Clostridia</taxon>
        <taxon>Halanaerobiales</taxon>
        <taxon>Halanaerobiaceae</taxon>
        <taxon>Halanaerobium</taxon>
    </lineage>
</organism>
<dbReference type="SUPFAM" id="SSF52540">
    <property type="entry name" value="P-loop containing nucleoside triphosphate hydrolases"/>
    <property type="match status" value="1"/>
</dbReference>